<accession>A0ABZ2RU26</accession>
<evidence type="ECO:0000313" key="2">
    <source>
        <dbReference type="Proteomes" id="UP001477443"/>
    </source>
</evidence>
<gene>
    <name evidence="1" type="ORF">WG617_00650</name>
</gene>
<name>A0ABZ2RU26_9BACT</name>
<organism evidence="1 2">
    <name type="scientific">Mycoplasmopsis felifaucium</name>
    <dbReference type="NCBI Taxonomy" id="35768"/>
    <lineage>
        <taxon>Bacteria</taxon>
        <taxon>Bacillati</taxon>
        <taxon>Mycoplasmatota</taxon>
        <taxon>Mycoplasmoidales</taxon>
        <taxon>Metamycoplasmataceae</taxon>
        <taxon>Mycoplasmopsis</taxon>
    </lineage>
</organism>
<sequence>MLEAQDYVVAIVPESFINSSFKKKHLLSSITVLEENPFLDTENPVCVLCFDNIPKDLTDIKIYKNDLLVGTLKEIFNLRINPEHSVKIIFNDPSGWLGLRAVDSTDDETFIYFDYKENFKYDWSNKIKHTSRHFSLININISNGKKDCFIDECNKVLSRLRKESKDILLTPFKGNTKKGIRRRRLDFKLARAIIEQAYITISSKKDFEDE</sequence>
<keyword evidence="2" id="KW-1185">Reference proteome</keyword>
<proteinExistence type="predicted"/>
<reference evidence="1" key="1">
    <citation type="submission" date="2024-03" db="EMBL/GenBank/DDBJ databases">
        <title>Complete genome sequence of Mycoplasma felifaucium Z921 isolated from the trachea of a cheetah.</title>
        <authorList>
            <person name="Spergser J."/>
        </authorList>
    </citation>
    <scope>NUCLEOTIDE SEQUENCE [LARGE SCALE GENOMIC DNA]</scope>
    <source>
        <strain evidence="1">Z921</strain>
    </source>
</reference>
<dbReference type="EMBL" id="CP148067">
    <property type="protein sequence ID" value="WXL29150.1"/>
    <property type="molecule type" value="Genomic_DNA"/>
</dbReference>
<protein>
    <submittedName>
        <fullName evidence="1">Uncharacterized protein</fullName>
    </submittedName>
</protein>
<dbReference type="Proteomes" id="UP001477443">
    <property type="component" value="Chromosome"/>
</dbReference>
<evidence type="ECO:0000313" key="1">
    <source>
        <dbReference type="EMBL" id="WXL29150.1"/>
    </source>
</evidence>